<accession>A0ACC3C827</accession>
<dbReference type="EMBL" id="CM020619">
    <property type="protein sequence ID" value="KAK1865908.1"/>
    <property type="molecule type" value="Genomic_DNA"/>
</dbReference>
<keyword evidence="2" id="KW-1185">Reference proteome</keyword>
<dbReference type="Proteomes" id="UP000798662">
    <property type="component" value="Chromosome 2"/>
</dbReference>
<evidence type="ECO:0000313" key="2">
    <source>
        <dbReference type="Proteomes" id="UP000798662"/>
    </source>
</evidence>
<evidence type="ECO:0000313" key="1">
    <source>
        <dbReference type="EMBL" id="KAK1865908.1"/>
    </source>
</evidence>
<organism evidence="1 2">
    <name type="scientific">Pyropia yezoensis</name>
    <name type="common">Susabi-nori</name>
    <name type="synonym">Porphyra yezoensis</name>
    <dbReference type="NCBI Taxonomy" id="2788"/>
    <lineage>
        <taxon>Eukaryota</taxon>
        <taxon>Rhodophyta</taxon>
        <taxon>Bangiophyceae</taxon>
        <taxon>Bangiales</taxon>
        <taxon>Bangiaceae</taxon>
        <taxon>Pyropia</taxon>
    </lineage>
</organism>
<sequence>MVVGLLTSCDIDIILIGLLQLLLAPLIVRDARVSSWRCSRDCEWAMGKECAGEGGAAGALVLWVGGATTPCWPVAAGAGAPDARAPADGWGARRSGIVPRRWGGGHAGWSVLALKQQADSSVLTEAFLCCGYVVCG</sequence>
<protein>
    <submittedName>
        <fullName evidence="1">Uncharacterized protein</fullName>
    </submittedName>
</protein>
<reference evidence="1" key="1">
    <citation type="submission" date="2019-11" db="EMBL/GenBank/DDBJ databases">
        <title>Nori genome reveals adaptations in red seaweeds to the harsh intertidal environment.</title>
        <authorList>
            <person name="Wang D."/>
            <person name="Mao Y."/>
        </authorList>
    </citation>
    <scope>NUCLEOTIDE SEQUENCE</scope>
    <source>
        <tissue evidence="1">Gametophyte</tissue>
    </source>
</reference>
<comment type="caution">
    <text evidence="1">The sequence shown here is derived from an EMBL/GenBank/DDBJ whole genome shotgun (WGS) entry which is preliminary data.</text>
</comment>
<gene>
    <name evidence="1" type="ORF">I4F81_008431</name>
</gene>
<name>A0ACC3C827_PYRYE</name>
<proteinExistence type="predicted"/>